<organism evidence="2 3">
    <name type="scientific">Heterostelium pallidum (strain ATCC 26659 / Pp 5 / PN500)</name>
    <name type="common">Cellular slime mold</name>
    <name type="synonym">Polysphondylium pallidum</name>
    <dbReference type="NCBI Taxonomy" id="670386"/>
    <lineage>
        <taxon>Eukaryota</taxon>
        <taxon>Amoebozoa</taxon>
        <taxon>Evosea</taxon>
        <taxon>Eumycetozoa</taxon>
        <taxon>Dictyostelia</taxon>
        <taxon>Acytosteliales</taxon>
        <taxon>Acytosteliaceae</taxon>
        <taxon>Heterostelium</taxon>
    </lineage>
</organism>
<gene>
    <name evidence="2" type="ORF">PPL_01773</name>
</gene>
<keyword evidence="3" id="KW-1185">Reference proteome</keyword>
<dbReference type="EMBL" id="ADBJ01000008">
    <property type="protein sequence ID" value="EFA84781.1"/>
    <property type="molecule type" value="Genomic_DNA"/>
</dbReference>
<dbReference type="InParanoid" id="D3B0F7"/>
<comment type="caution">
    <text evidence="2">The sequence shown here is derived from an EMBL/GenBank/DDBJ whole genome shotgun (WGS) entry which is preliminary data.</text>
</comment>
<evidence type="ECO:0000313" key="2">
    <source>
        <dbReference type="EMBL" id="EFA84781.1"/>
    </source>
</evidence>
<dbReference type="Proteomes" id="UP000001396">
    <property type="component" value="Unassembled WGS sequence"/>
</dbReference>
<reference evidence="2 3" key="1">
    <citation type="journal article" date="2011" name="Genome Res.">
        <title>Phylogeny-wide analysis of social amoeba genomes highlights ancient origins for complex intercellular communication.</title>
        <authorList>
            <person name="Heidel A.J."/>
            <person name="Lawal H.M."/>
            <person name="Felder M."/>
            <person name="Schilde C."/>
            <person name="Helps N.R."/>
            <person name="Tunggal B."/>
            <person name="Rivero F."/>
            <person name="John U."/>
            <person name="Schleicher M."/>
            <person name="Eichinger L."/>
            <person name="Platzer M."/>
            <person name="Noegel A.A."/>
            <person name="Schaap P."/>
            <person name="Gloeckner G."/>
        </authorList>
    </citation>
    <scope>NUCLEOTIDE SEQUENCE [LARGE SCALE GENOMIC DNA]</scope>
    <source>
        <strain evidence="3">ATCC 26659 / Pp 5 / PN500</strain>
    </source>
</reference>
<proteinExistence type="predicted"/>
<dbReference type="RefSeq" id="XP_020436893.1">
    <property type="nucleotide sequence ID" value="XM_020572776.1"/>
</dbReference>
<name>D3B0F7_HETP5</name>
<dbReference type="AlphaFoldDB" id="D3B0F7"/>
<accession>D3B0F7</accession>
<feature type="compositionally biased region" description="Low complexity" evidence="1">
    <location>
        <begin position="85"/>
        <end position="108"/>
    </location>
</feature>
<feature type="region of interest" description="Disordered" evidence="1">
    <location>
        <begin position="85"/>
        <end position="110"/>
    </location>
</feature>
<protein>
    <submittedName>
        <fullName evidence="2">Uncharacterized protein</fullName>
    </submittedName>
</protein>
<evidence type="ECO:0000313" key="3">
    <source>
        <dbReference type="Proteomes" id="UP000001396"/>
    </source>
</evidence>
<evidence type="ECO:0000256" key="1">
    <source>
        <dbReference type="SAM" id="MobiDB-lite"/>
    </source>
</evidence>
<dbReference type="GeneID" id="31357301"/>
<sequence>MNANNDAFHCLYQHLDPEQKRHVREQLCPSMTMKLVEKNRILIIALLLDLGAKFLLNDQLFNCKNFKENPTLQTLLYLNRFNVSSNDQTSSSSSSSPFFNNNNNSNNNGEKSLIKSMLFLPNRFKGNNTQQP</sequence>